<proteinExistence type="predicted"/>
<accession>A0AAN9LYI1</accession>
<organism evidence="1 2">
    <name type="scientific">Canavalia gladiata</name>
    <name type="common">Sword bean</name>
    <name type="synonym">Dolichos gladiatus</name>
    <dbReference type="NCBI Taxonomy" id="3824"/>
    <lineage>
        <taxon>Eukaryota</taxon>
        <taxon>Viridiplantae</taxon>
        <taxon>Streptophyta</taxon>
        <taxon>Embryophyta</taxon>
        <taxon>Tracheophyta</taxon>
        <taxon>Spermatophyta</taxon>
        <taxon>Magnoliopsida</taxon>
        <taxon>eudicotyledons</taxon>
        <taxon>Gunneridae</taxon>
        <taxon>Pentapetalae</taxon>
        <taxon>rosids</taxon>
        <taxon>fabids</taxon>
        <taxon>Fabales</taxon>
        <taxon>Fabaceae</taxon>
        <taxon>Papilionoideae</taxon>
        <taxon>50 kb inversion clade</taxon>
        <taxon>NPAAA clade</taxon>
        <taxon>indigoferoid/millettioid clade</taxon>
        <taxon>Phaseoleae</taxon>
        <taxon>Canavalia</taxon>
    </lineage>
</organism>
<dbReference type="Proteomes" id="UP001367508">
    <property type="component" value="Unassembled WGS sequence"/>
</dbReference>
<evidence type="ECO:0000313" key="1">
    <source>
        <dbReference type="EMBL" id="KAK7344476.1"/>
    </source>
</evidence>
<gene>
    <name evidence="1" type="ORF">VNO77_14121</name>
</gene>
<name>A0AAN9LYI1_CANGL</name>
<comment type="caution">
    <text evidence="1">The sequence shown here is derived from an EMBL/GenBank/DDBJ whole genome shotgun (WGS) entry which is preliminary data.</text>
</comment>
<protein>
    <submittedName>
        <fullName evidence="1">Uncharacterized protein</fullName>
    </submittedName>
</protein>
<evidence type="ECO:0000313" key="2">
    <source>
        <dbReference type="Proteomes" id="UP001367508"/>
    </source>
</evidence>
<dbReference type="AlphaFoldDB" id="A0AAN9LYI1"/>
<dbReference type="EMBL" id="JAYMYQ010000003">
    <property type="protein sequence ID" value="KAK7344476.1"/>
    <property type="molecule type" value="Genomic_DNA"/>
</dbReference>
<reference evidence="1 2" key="1">
    <citation type="submission" date="2024-01" db="EMBL/GenBank/DDBJ databases">
        <title>The genomes of 5 underutilized Papilionoideae crops provide insights into root nodulation and disease resistanc.</title>
        <authorList>
            <person name="Jiang F."/>
        </authorList>
    </citation>
    <scope>NUCLEOTIDE SEQUENCE [LARGE SCALE GENOMIC DNA]</scope>
    <source>
        <strain evidence="1">LVBAO_FW01</strain>
        <tissue evidence="1">Leaves</tissue>
    </source>
</reference>
<keyword evidence="2" id="KW-1185">Reference proteome</keyword>
<sequence>MTHEDSKQNSLNYRRPRSHILRIVSSVPEQPFLSCFLHYYVVRTVNQVRISQNSPQDSFTTTRDLTFFMKTCSAGLPKSKTYSIRLGSYKIHGPMLCVILRTRFWLSQPPLISIKTGTG</sequence>